<evidence type="ECO:0000313" key="1">
    <source>
        <dbReference type="EMBL" id="RRT80529.1"/>
    </source>
</evidence>
<comment type="caution">
    <text evidence="1">The sequence shown here is derived from an EMBL/GenBank/DDBJ whole genome shotgun (WGS) entry which is preliminary data.</text>
</comment>
<dbReference type="Proteomes" id="UP000287651">
    <property type="component" value="Unassembled WGS sequence"/>
</dbReference>
<sequence>MSQMNEAFRMHKFAFSEGGGGVITTATMPDYARYNLCGFLGALTVPHAISRAVNRTLSAAPSADRYAGFPDCPC</sequence>
<dbReference type="AlphaFoldDB" id="A0A427AW89"/>
<accession>A0A427AW89</accession>
<organism evidence="1 2">
    <name type="scientific">Ensete ventricosum</name>
    <name type="common">Abyssinian banana</name>
    <name type="synonym">Musa ensete</name>
    <dbReference type="NCBI Taxonomy" id="4639"/>
    <lineage>
        <taxon>Eukaryota</taxon>
        <taxon>Viridiplantae</taxon>
        <taxon>Streptophyta</taxon>
        <taxon>Embryophyta</taxon>
        <taxon>Tracheophyta</taxon>
        <taxon>Spermatophyta</taxon>
        <taxon>Magnoliopsida</taxon>
        <taxon>Liliopsida</taxon>
        <taxon>Zingiberales</taxon>
        <taxon>Musaceae</taxon>
        <taxon>Ensete</taxon>
    </lineage>
</organism>
<proteinExistence type="predicted"/>
<gene>
    <name evidence="1" type="ORF">B296_00017034</name>
</gene>
<protein>
    <submittedName>
        <fullName evidence="1">Uncharacterized protein</fullName>
    </submittedName>
</protein>
<reference evidence="1 2" key="1">
    <citation type="journal article" date="2014" name="Agronomy (Basel)">
        <title>A Draft Genome Sequence for Ensete ventricosum, the Drought-Tolerant Tree Against Hunger.</title>
        <authorList>
            <person name="Harrison J."/>
            <person name="Moore K.A."/>
            <person name="Paszkiewicz K."/>
            <person name="Jones T."/>
            <person name="Grant M."/>
            <person name="Ambacheew D."/>
            <person name="Muzemil S."/>
            <person name="Studholme D.J."/>
        </authorList>
    </citation>
    <scope>NUCLEOTIDE SEQUENCE [LARGE SCALE GENOMIC DNA]</scope>
</reference>
<name>A0A427AW89_ENSVE</name>
<evidence type="ECO:0000313" key="2">
    <source>
        <dbReference type="Proteomes" id="UP000287651"/>
    </source>
</evidence>
<dbReference type="EMBL" id="AMZH03001121">
    <property type="protein sequence ID" value="RRT80529.1"/>
    <property type="molecule type" value="Genomic_DNA"/>
</dbReference>